<reference evidence="4" key="2">
    <citation type="submission" date="2021-09" db="EMBL/GenBank/DDBJ databases">
        <authorList>
            <person name="Gilroy R."/>
        </authorList>
    </citation>
    <scope>NUCLEOTIDE SEQUENCE</scope>
    <source>
        <strain evidence="4">CHK160-4876</strain>
    </source>
</reference>
<proteinExistence type="predicted"/>
<evidence type="ECO:0000256" key="2">
    <source>
        <dbReference type="SAM" id="SignalP"/>
    </source>
</evidence>
<evidence type="ECO:0000256" key="1">
    <source>
        <dbReference type="SAM" id="Phobius"/>
    </source>
</evidence>
<dbReference type="EMBL" id="DYTV01000116">
    <property type="protein sequence ID" value="HJH11752.1"/>
    <property type="molecule type" value="Genomic_DNA"/>
</dbReference>
<keyword evidence="1" id="KW-1133">Transmembrane helix</keyword>
<feature type="domain" description="VanZ-like" evidence="3">
    <location>
        <begin position="6"/>
        <end position="142"/>
    </location>
</feature>
<evidence type="ECO:0000259" key="3">
    <source>
        <dbReference type="Pfam" id="PF04892"/>
    </source>
</evidence>
<dbReference type="InterPro" id="IPR006976">
    <property type="entry name" value="VanZ-like"/>
</dbReference>
<dbReference type="InterPro" id="IPR016747">
    <property type="entry name" value="Phosphotransbutyrylase"/>
</dbReference>
<protein>
    <submittedName>
        <fullName evidence="4">VanZ family protein</fullName>
    </submittedName>
</protein>
<keyword evidence="2" id="KW-0732">Signal</keyword>
<evidence type="ECO:0000313" key="5">
    <source>
        <dbReference type="Proteomes" id="UP000700212"/>
    </source>
</evidence>
<organism evidence="4 5">
    <name type="scientific">Metalysinibacillus jejuensis</name>
    <dbReference type="NCBI Taxonomy" id="914327"/>
    <lineage>
        <taxon>Bacteria</taxon>
        <taxon>Bacillati</taxon>
        <taxon>Bacillota</taxon>
        <taxon>Bacilli</taxon>
        <taxon>Bacillales</taxon>
        <taxon>Caryophanaceae</taxon>
        <taxon>Metalysinibacillus</taxon>
    </lineage>
</organism>
<dbReference type="PIRSF" id="PIRSF019083">
    <property type="entry name" value="UCP019083_VanZ"/>
    <property type="match status" value="1"/>
</dbReference>
<feature type="transmembrane region" description="Helical" evidence="1">
    <location>
        <begin position="125"/>
        <end position="142"/>
    </location>
</feature>
<accession>A0A921NCP6</accession>
<feature type="signal peptide" evidence="2">
    <location>
        <begin position="1"/>
        <end position="22"/>
    </location>
</feature>
<dbReference type="Proteomes" id="UP000700212">
    <property type="component" value="Unassembled WGS sequence"/>
</dbReference>
<feature type="chain" id="PRO_5037295646" evidence="2">
    <location>
        <begin position="23"/>
        <end position="155"/>
    </location>
</feature>
<sequence length="155" mass="17746">MKKFYFLGALLLTLLVFSSMTAEQQSLQHFLQTALSTKPFEAQLSQLAIPYWDTVVSVEERGYFAFVEFLIRKGAHFLMFATISVALLQFRLHPVVVLLIAFGIALGDEFRQSFTPGRTMTLQDVWLDTAGAFLGMVCWLFVKWCRQQKSDNHLL</sequence>
<dbReference type="Pfam" id="PF04892">
    <property type="entry name" value="VanZ"/>
    <property type="match status" value="1"/>
</dbReference>
<keyword evidence="1" id="KW-0812">Transmembrane</keyword>
<evidence type="ECO:0000313" key="4">
    <source>
        <dbReference type="EMBL" id="HJH11752.1"/>
    </source>
</evidence>
<name>A0A921NCP6_9BACL</name>
<dbReference type="NCBIfam" id="NF037970">
    <property type="entry name" value="vanZ_1"/>
    <property type="match status" value="1"/>
</dbReference>
<feature type="transmembrane region" description="Helical" evidence="1">
    <location>
        <begin position="77"/>
        <end position="104"/>
    </location>
</feature>
<dbReference type="AlphaFoldDB" id="A0A921NCP6"/>
<reference evidence="4" key="1">
    <citation type="journal article" date="2021" name="PeerJ">
        <title>Extensive microbial diversity within the chicken gut microbiome revealed by metagenomics and culture.</title>
        <authorList>
            <person name="Gilroy R."/>
            <person name="Ravi A."/>
            <person name="Getino M."/>
            <person name="Pursley I."/>
            <person name="Horton D.L."/>
            <person name="Alikhan N.F."/>
            <person name="Baker D."/>
            <person name="Gharbi K."/>
            <person name="Hall N."/>
            <person name="Watson M."/>
            <person name="Adriaenssens E.M."/>
            <person name="Foster-Nyarko E."/>
            <person name="Jarju S."/>
            <person name="Secka A."/>
            <person name="Antonio M."/>
            <person name="Oren A."/>
            <person name="Chaudhuri R.R."/>
            <person name="La Ragione R."/>
            <person name="Hildebrand F."/>
            <person name="Pallen M.J."/>
        </authorList>
    </citation>
    <scope>NUCLEOTIDE SEQUENCE</scope>
    <source>
        <strain evidence="4">CHK160-4876</strain>
    </source>
</reference>
<gene>
    <name evidence="4" type="ORF">K8V30_08745</name>
</gene>
<keyword evidence="1" id="KW-0472">Membrane</keyword>
<comment type="caution">
    <text evidence="4">The sequence shown here is derived from an EMBL/GenBank/DDBJ whole genome shotgun (WGS) entry which is preliminary data.</text>
</comment>